<keyword evidence="3 5" id="KW-1133">Transmembrane helix</keyword>
<reference evidence="7 8" key="1">
    <citation type="journal article" date="2014" name="PLoS Genet.">
        <title>Phylogenetically driven sequencing of extremely halophilic archaea reveals strategies for static and dynamic osmo-response.</title>
        <authorList>
            <person name="Becker E.A."/>
            <person name="Seitzer P.M."/>
            <person name="Tritt A."/>
            <person name="Larsen D."/>
            <person name="Krusor M."/>
            <person name="Yao A.I."/>
            <person name="Wu D."/>
            <person name="Madern D."/>
            <person name="Eisen J.A."/>
            <person name="Darling A.E."/>
            <person name="Facciotti M.T."/>
        </authorList>
    </citation>
    <scope>NUCLEOTIDE SEQUENCE [LARGE SCALE GENOMIC DNA]</scope>
    <source>
        <strain evidence="7 8">JCM 14624</strain>
    </source>
</reference>
<feature type="transmembrane region" description="Helical" evidence="5">
    <location>
        <begin position="6"/>
        <end position="26"/>
    </location>
</feature>
<dbReference type="EMBL" id="AOIQ01000017">
    <property type="protein sequence ID" value="ELZ09441.1"/>
    <property type="molecule type" value="Genomic_DNA"/>
</dbReference>
<dbReference type="Proteomes" id="UP000011560">
    <property type="component" value="Unassembled WGS sequence"/>
</dbReference>
<name>M0BEX3_9EURY</name>
<gene>
    <name evidence="7" type="ORF">C479_11505</name>
</gene>
<accession>M0BEX3</accession>
<dbReference type="InterPro" id="IPR006977">
    <property type="entry name" value="Yip1_dom"/>
</dbReference>
<feature type="transmembrane region" description="Helical" evidence="5">
    <location>
        <begin position="168"/>
        <end position="185"/>
    </location>
</feature>
<comment type="subcellular location">
    <subcellularLocation>
        <location evidence="1">Membrane</location>
        <topology evidence="1">Multi-pass membrane protein</topology>
    </subcellularLocation>
</comment>
<evidence type="ECO:0000313" key="8">
    <source>
        <dbReference type="Proteomes" id="UP000011560"/>
    </source>
</evidence>
<comment type="caution">
    <text evidence="7">The sequence shown here is derived from an EMBL/GenBank/DDBJ whole genome shotgun (WGS) entry which is preliminary data.</text>
</comment>
<dbReference type="GO" id="GO:0016020">
    <property type="term" value="C:membrane"/>
    <property type="evidence" value="ECO:0007669"/>
    <property type="project" value="UniProtKB-SubCell"/>
</dbReference>
<evidence type="ECO:0000256" key="3">
    <source>
        <dbReference type="ARBA" id="ARBA00022989"/>
    </source>
</evidence>
<evidence type="ECO:0000256" key="5">
    <source>
        <dbReference type="SAM" id="Phobius"/>
    </source>
</evidence>
<feature type="transmembrane region" description="Helical" evidence="5">
    <location>
        <begin position="137"/>
        <end position="156"/>
    </location>
</feature>
<organism evidence="7 8">
    <name type="scientific">Halovivax asiaticus JCM 14624</name>
    <dbReference type="NCBI Taxonomy" id="1227490"/>
    <lineage>
        <taxon>Archaea</taxon>
        <taxon>Methanobacteriati</taxon>
        <taxon>Methanobacteriota</taxon>
        <taxon>Stenosarchaea group</taxon>
        <taxon>Halobacteria</taxon>
        <taxon>Halobacteriales</taxon>
        <taxon>Natrialbaceae</taxon>
        <taxon>Halovivax</taxon>
    </lineage>
</organism>
<evidence type="ECO:0000256" key="2">
    <source>
        <dbReference type="ARBA" id="ARBA00022692"/>
    </source>
</evidence>
<keyword evidence="8" id="KW-1185">Reference proteome</keyword>
<proteinExistence type="predicted"/>
<keyword evidence="4 5" id="KW-0472">Membrane</keyword>
<evidence type="ECO:0000256" key="1">
    <source>
        <dbReference type="ARBA" id="ARBA00004141"/>
    </source>
</evidence>
<protein>
    <recommendedName>
        <fullName evidence="6">Yip1 domain-containing protein</fullName>
    </recommendedName>
</protein>
<evidence type="ECO:0000313" key="7">
    <source>
        <dbReference type="EMBL" id="ELZ09441.1"/>
    </source>
</evidence>
<evidence type="ECO:0000259" key="6">
    <source>
        <dbReference type="Pfam" id="PF04893"/>
    </source>
</evidence>
<dbReference type="Pfam" id="PF04893">
    <property type="entry name" value="Yip1"/>
    <property type="match status" value="1"/>
</dbReference>
<feature type="domain" description="Yip1" evidence="6">
    <location>
        <begin position="7"/>
        <end position="181"/>
    </location>
</feature>
<keyword evidence="2 5" id="KW-0812">Transmembrane</keyword>
<feature type="transmembrane region" description="Helical" evidence="5">
    <location>
        <begin position="47"/>
        <end position="69"/>
    </location>
</feature>
<dbReference type="AlphaFoldDB" id="M0BEX3"/>
<sequence>MSGVGVFVSYAVLELVAVFFLLTHVLDQITGLTPAQERLLQSSVPSMVVGMVIGIVVAWLVVAAVMHFGSGGERTVGTFPDALGIAGWAYAPEIVFLVPMTANGWHQLQSLSFDGSNPEQLPIQMNEAAVQLTPNPISMVFLFLVTAWSVYILTYGVAETHDVPPKTAALPAVVVGIGSIFAALTG</sequence>
<evidence type="ECO:0000256" key="4">
    <source>
        <dbReference type="ARBA" id="ARBA00023136"/>
    </source>
</evidence>